<protein>
    <submittedName>
        <fullName evidence="5">LacI family transcriptional regulator</fullName>
    </submittedName>
</protein>
<gene>
    <name evidence="5" type="ORF">EDD59_1349</name>
</gene>
<keyword evidence="2" id="KW-0238">DNA-binding</keyword>
<evidence type="ECO:0000259" key="4">
    <source>
        <dbReference type="PROSITE" id="PS50932"/>
    </source>
</evidence>
<dbReference type="PROSITE" id="PS50932">
    <property type="entry name" value="HTH_LACI_2"/>
    <property type="match status" value="1"/>
</dbReference>
<dbReference type="PROSITE" id="PS00356">
    <property type="entry name" value="HTH_LACI_1"/>
    <property type="match status" value="1"/>
</dbReference>
<dbReference type="InterPro" id="IPR010982">
    <property type="entry name" value="Lambda_DNA-bd_dom_sf"/>
</dbReference>
<keyword evidence="1" id="KW-0805">Transcription regulation</keyword>
<dbReference type="SUPFAM" id="SSF53822">
    <property type="entry name" value="Periplasmic binding protein-like I"/>
    <property type="match status" value="1"/>
</dbReference>
<evidence type="ECO:0000313" key="6">
    <source>
        <dbReference type="Proteomes" id="UP000295726"/>
    </source>
</evidence>
<reference evidence="5 6" key="1">
    <citation type="submission" date="2019-03" db="EMBL/GenBank/DDBJ databases">
        <title>Genomic Encyclopedia of Type Strains, Phase IV (KMG-IV): sequencing the most valuable type-strain genomes for metagenomic binning, comparative biology and taxonomic classification.</title>
        <authorList>
            <person name="Goeker M."/>
        </authorList>
    </citation>
    <scope>NUCLEOTIDE SEQUENCE [LARGE SCALE GENOMIC DNA]</scope>
    <source>
        <strain evidence="5 6">DSM 29489</strain>
    </source>
</reference>
<name>A0A4R3JZT2_9FIRM</name>
<dbReference type="EMBL" id="SLZZ01000034">
    <property type="protein sequence ID" value="TCS74831.1"/>
    <property type="molecule type" value="Genomic_DNA"/>
</dbReference>
<comment type="caution">
    <text evidence="5">The sequence shown here is derived from an EMBL/GenBank/DDBJ whole genome shotgun (WGS) entry which is preliminary data.</text>
</comment>
<dbReference type="Pfam" id="PF13377">
    <property type="entry name" value="Peripla_BP_3"/>
    <property type="match status" value="1"/>
</dbReference>
<feature type="domain" description="HTH lacI-type" evidence="4">
    <location>
        <begin position="9"/>
        <end position="63"/>
    </location>
</feature>
<dbReference type="AlphaFoldDB" id="A0A4R3JZT2"/>
<dbReference type="PANTHER" id="PTHR30146:SF109">
    <property type="entry name" value="HTH-TYPE TRANSCRIPTIONAL REGULATOR GALS"/>
    <property type="match status" value="1"/>
</dbReference>
<dbReference type="Pfam" id="PF00356">
    <property type="entry name" value="LacI"/>
    <property type="match status" value="1"/>
</dbReference>
<dbReference type="PANTHER" id="PTHR30146">
    <property type="entry name" value="LACI-RELATED TRANSCRIPTIONAL REPRESSOR"/>
    <property type="match status" value="1"/>
</dbReference>
<evidence type="ECO:0000256" key="1">
    <source>
        <dbReference type="ARBA" id="ARBA00023015"/>
    </source>
</evidence>
<dbReference type="InterPro" id="IPR046335">
    <property type="entry name" value="LacI/GalR-like_sensor"/>
</dbReference>
<dbReference type="GO" id="GO:0003700">
    <property type="term" value="F:DNA-binding transcription factor activity"/>
    <property type="evidence" value="ECO:0007669"/>
    <property type="project" value="TreeGrafter"/>
</dbReference>
<dbReference type="InterPro" id="IPR000843">
    <property type="entry name" value="HTH_LacI"/>
</dbReference>
<dbReference type="GO" id="GO:0000976">
    <property type="term" value="F:transcription cis-regulatory region binding"/>
    <property type="evidence" value="ECO:0007669"/>
    <property type="project" value="TreeGrafter"/>
</dbReference>
<dbReference type="SUPFAM" id="SSF47413">
    <property type="entry name" value="lambda repressor-like DNA-binding domains"/>
    <property type="match status" value="1"/>
</dbReference>
<dbReference type="CDD" id="cd06267">
    <property type="entry name" value="PBP1_LacI_sugar_binding-like"/>
    <property type="match status" value="1"/>
</dbReference>
<dbReference type="InterPro" id="IPR028082">
    <property type="entry name" value="Peripla_BP_I"/>
</dbReference>
<evidence type="ECO:0000313" key="5">
    <source>
        <dbReference type="EMBL" id="TCS74831.1"/>
    </source>
</evidence>
<dbReference type="RefSeq" id="WP_132383633.1">
    <property type="nucleotide sequence ID" value="NZ_SLZZ01000034.1"/>
</dbReference>
<sequence length="341" mass="38647">MKGNTPPRVTMKDVANRAGVTIGTVSHVLNKTAGVSPKTDEKVRRAIKELEYVPNSVARNMRLKRNHQVGLLIPNLTNNFYFRIVSSFVDQADQDGYTVLILGYEYSLEREKRALKTLYENNVGTIVIANGAGDEKYLQKYLNRGINIILADRHTDLKDISYVEFENTRVIDDAVRMLKEKNYKSIGFLSEPLTISNIADRFEGYKKALVNHGYGFREDYVYISERLCMDNTQNGYLFMKELLDQKKKEELPEAFLISSDLQAIGTQRAIIEHGYTVPGDFGIVGCDNLELSGYVQPGLTTINQDGKLLGEELWKMAKMRTEGKDVRNIALEQQLIIRGSC</sequence>
<dbReference type="Proteomes" id="UP000295726">
    <property type="component" value="Unassembled WGS sequence"/>
</dbReference>
<dbReference type="Gene3D" id="1.10.260.40">
    <property type="entry name" value="lambda repressor-like DNA-binding domains"/>
    <property type="match status" value="1"/>
</dbReference>
<keyword evidence="3" id="KW-0804">Transcription</keyword>
<evidence type="ECO:0000256" key="2">
    <source>
        <dbReference type="ARBA" id="ARBA00023125"/>
    </source>
</evidence>
<dbReference type="OrthoDB" id="2026446at2"/>
<organism evidence="5 6">
    <name type="scientific">Muricomes intestini</name>
    <dbReference type="NCBI Taxonomy" id="1796634"/>
    <lineage>
        <taxon>Bacteria</taxon>
        <taxon>Bacillati</taxon>
        <taxon>Bacillota</taxon>
        <taxon>Clostridia</taxon>
        <taxon>Lachnospirales</taxon>
        <taxon>Lachnospiraceae</taxon>
        <taxon>Muricomes</taxon>
    </lineage>
</organism>
<dbReference type="CDD" id="cd01392">
    <property type="entry name" value="HTH_LacI"/>
    <property type="match status" value="1"/>
</dbReference>
<dbReference type="SMART" id="SM00354">
    <property type="entry name" value="HTH_LACI"/>
    <property type="match status" value="1"/>
</dbReference>
<proteinExistence type="predicted"/>
<dbReference type="Gene3D" id="3.40.50.2300">
    <property type="match status" value="2"/>
</dbReference>
<evidence type="ECO:0000256" key="3">
    <source>
        <dbReference type="ARBA" id="ARBA00023163"/>
    </source>
</evidence>
<accession>A0A4R3JZT2</accession>
<keyword evidence="6" id="KW-1185">Reference proteome</keyword>